<dbReference type="CDD" id="cd00685">
    <property type="entry name" value="Trans_IPPS_HT"/>
    <property type="match status" value="1"/>
</dbReference>
<dbReference type="SUPFAM" id="SSF48576">
    <property type="entry name" value="Terpenoid synthases"/>
    <property type="match status" value="1"/>
</dbReference>
<dbReference type="PANTHER" id="PTHR43281">
    <property type="entry name" value="FARNESYL DIPHOSPHATE SYNTHASE"/>
    <property type="match status" value="1"/>
</dbReference>
<dbReference type="InterPro" id="IPR033749">
    <property type="entry name" value="Polyprenyl_synt_CS"/>
</dbReference>
<evidence type="ECO:0000256" key="7">
    <source>
        <dbReference type="RuleBase" id="RU004466"/>
    </source>
</evidence>
<comment type="similarity">
    <text evidence="2 7">Belongs to the FPP/GGPP synthase family.</text>
</comment>
<comment type="cofactor">
    <cofactor evidence="1">
        <name>Mg(2+)</name>
        <dbReference type="ChEBI" id="CHEBI:18420"/>
    </cofactor>
</comment>
<reference evidence="9 10" key="1">
    <citation type="submission" date="2019-02" db="EMBL/GenBank/DDBJ databases">
        <title>Deep-cultivation of Planctomycetes and their phenomic and genomic characterization uncovers novel biology.</title>
        <authorList>
            <person name="Wiegand S."/>
            <person name="Jogler M."/>
            <person name="Boedeker C."/>
            <person name="Pinto D."/>
            <person name="Vollmers J."/>
            <person name="Rivas-Marin E."/>
            <person name="Kohn T."/>
            <person name="Peeters S.H."/>
            <person name="Heuer A."/>
            <person name="Rast P."/>
            <person name="Oberbeckmann S."/>
            <person name="Bunk B."/>
            <person name="Jeske O."/>
            <person name="Meyerdierks A."/>
            <person name="Storesund J.E."/>
            <person name="Kallscheuer N."/>
            <person name="Luecker S."/>
            <person name="Lage O.M."/>
            <person name="Pohl T."/>
            <person name="Merkel B.J."/>
            <person name="Hornburger P."/>
            <person name="Mueller R.-W."/>
            <person name="Bruemmer F."/>
            <person name="Labrenz M."/>
            <person name="Spormann A.M."/>
            <person name="Op Den Camp H."/>
            <person name="Overmann J."/>
            <person name="Amann R."/>
            <person name="Jetten M.S.M."/>
            <person name="Mascher T."/>
            <person name="Medema M.H."/>
            <person name="Devos D.P."/>
            <person name="Kaster A.-K."/>
            <person name="Ovreas L."/>
            <person name="Rohde M."/>
            <person name="Galperin M.Y."/>
            <person name="Jogler C."/>
        </authorList>
    </citation>
    <scope>NUCLEOTIDE SEQUENCE [LARGE SCALE GENOMIC DNA]</scope>
    <source>
        <strain evidence="9 10">Poly41</strain>
    </source>
</reference>
<dbReference type="InterPro" id="IPR000092">
    <property type="entry name" value="Polyprenyl_synt"/>
</dbReference>
<dbReference type="PROSITE" id="PS00444">
    <property type="entry name" value="POLYPRENYL_SYNTHASE_2"/>
    <property type="match status" value="1"/>
</dbReference>
<name>A0A5C6DMD2_9BACT</name>
<organism evidence="9 10">
    <name type="scientific">Novipirellula artificiosorum</name>
    <dbReference type="NCBI Taxonomy" id="2528016"/>
    <lineage>
        <taxon>Bacteria</taxon>
        <taxon>Pseudomonadati</taxon>
        <taxon>Planctomycetota</taxon>
        <taxon>Planctomycetia</taxon>
        <taxon>Pirellulales</taxon>
        <taxon>Pirellulaceae</taxon>
        <taxon>Novipirellula</taxon>
    </lineage>
</organism>
<dbReference type="InterPro" id="IPR008949">
    <property type="entry name" value="Isoprenoid_synthase_dom_sf"/>
</dbReference>
<protein>
    <submittedName>
        <fullName evidence="9">Farnesyl diphosphate synthase</fullName>
        <ecNumber evidence="9">2.5.1.10</ecNumber>
    </submittedName>
</protein>
<gene>
    <name evidence="9" type="ORF">Poly41_38290</name>
</gene>
<keyword evidence="4" id="KW-0479">Metal-binding</keyword>
<feature type="region of interest" description="Disordered" evidence="8">
    <location>
        <begin position="1"/>
        <end position="30"/>
    </location>
</feature>
<evidence type="ECO:0000256" key="2">
    <source>
        <dbReference type="ARBA" id="ARBA00006706"/>
    </source>
</evidence>
<dbReference type="FunFam" id="1.10.600.10:FF:000001">
    <property type="entry name" value="Geranylgeranyl diphosphate synthase"/>
    <property type="match status" value="1"/>
</dbReference>
<dbReference type="Proteomes" id="UP000319143">
    <property type="component" value="Unassembled WGS sequence"/>
</dbReference>
<evidence type="ECO:0000256" key="5">
    <source>
        <dbReference type="ARBA" id="ARBA00022842"/>
    </source>
</evidence>
<dbReference type="NCBIfam" id="NF045485">
    <property type="entry name" value="FPPsyn"/>
    <property type="match status" value="1"/>
</dbReference>
<dbReference type="Gene3D" id="1.10.600.10">
    <property type="entry name" value="Farnesyl Diphosphate Synthase"/>
    <property type="match status" value="1"/>
</dbReference>
<evidence type="ECO:0000313" key="9">
    <source>
        <dbReference type="EMBL" id="TWU36076.1"/>
    </source>
</evidence>
<keyword evidence="10" id="KW-1185">Reference proteome</keyword>
<keyword evidence="5" id="KW-0460">Magnesium</keyword>
<dbReference type="GO" id="GO:0046872">
    <property type="term" value="F:metal ion binding"/>
    <property type="evidence" value="ECO:0007669"/>
    <property type="project" value="UniProtKB-KW"/>
</dbReference>
<keyword evidence="3 7" id="KW-0808">Transferase</keyword>
<dbReference type="EMBL" id="SJPV01000006">
    <property type="protein sequence ID" value="TWU36076.1"/>
    <property type="molecule type" value="Genomic_DNA"/>
</dbReference>
<evidence type="ECO:0000313" key="10">
    <source>
        <dbReference type="Proteomes" id="UP000319143"/>
    </source>
</evidence>
<proteinExistence type="inferred from homology"/>
<evidence type="ECO:0000256" key="6">
    <source>
        <dbReference type="ARBA" id="ARBA00023229"/>
    </source>
</evidence>
<evidence type="ECO:0000256" key="8">
    <source>
        <dbReference type="SAM" id="MobiDB-lite"/>
    </source>
</evidence>
<dbReference type="EC" id="2.5.1.10" evidence="9"/>
<dbReference type="GO" id="GO:0005737">
    <property type="term" value="C:cytoplasm"/>
    <property type="evidence" value="ECO:0007669"/>
    <property type="project" value="UniProtKB-ARBA"/>
</dbReference>
<dbReference type="SFLD" id="SFLDS00005">
    <property type="entry name" value="Isoprenoid_Synthase_Type_I"/>
    <property type="match status" value="1"/>
</dbReference>
<dbReference type="AlphaFoldDB" id="A0A5C6DMD2"/>
<evidence type="ECO:0000256" key="3">
    <source>
        <dbReference type="ARBA" id="ARBA00022679"/>
    </source>
</evidence>
<dbReference type="Pfam" id="PF00348">
    <property type="entry name" value="polyprenyl_synt"/>
    <property type="match status" value="1"/>
</dbReference>
<comment type="caution">
    <text evidence="9">The sequence shown here is derived from an EMBL/GenBank/DDBJ whole genome shotgun (WGS) entry which is preliminary data.</text>
</comment>
<dbReference type="RefSeq" id="WP_146528112.1">
    <property type="nucleotide sequence ID" value="NZ_SJPV01000006.1"/>
</dbReference>
<evidence type="ECO:0000256" key="4">
    <source>
        <dbReference type="ARBA" id="ARBA00022723"/>
    </source>
</evidence>
<dbReference type="InterPro" id="IPR053378">
    <property type="entry name" value="Prenyl_diphosphate_synthase"/>
</dbReference>
<dbReference type="PROSITE" id="PS00723">
    <property type="entry name" value="POLYPRENYL_SYNTHASE_1"/>
    <property type="match status" value="1"/>
</dbReference>
<accession>A0A5C6DMD2</accession>
<dbReference type="SFLD" id="SFLDG01017">
    <property type="entry name" value="Polyprenyl_Transferase_Like"/>
    <property type="match status" value="1"/>
</dbReference>
<dbReference type="PANTHER" id="PTHR43281:SF1">
    <property type="entry name" value="FARNESYL DIPHOSPHATE SYNTHASE"/>
    <property type="match status" value="1"/>
</dbReference>
<sequence>MFEPPSPFVARPAAVPLPQPAGTNPTGMEDFRPKVEQSLQQACDFGQGCPPRLAEAMRYALLAPGKRLRPGLVLMASETCGGTTEDAMPAAVAIEMIHAYSLVHDDLPAMDDDDLRRGRPTVHVKFDEPTAILVGDALQAQAFSHLLSHGLQRHPTDPSRVASAVQVLASAAGAGQLVGGQFDDLAAEREAATDSPNSQRIRTLSHLEAIHRRKTGALFSAALDLGAILAGANSQSRQALFDYSKDLGLAFQVVDDLLDFTSDEQSLGKRVGKDADRGKLTYPGLLGIEGARTKAKQLVESARKHVGVFGDAAWRLARLADYVLHRTH</sequence>
<keyword evidence="6" id="KW-0414">Isoprene biosynthesis</keyword>
<dbReference type="GO" id="GO:0016114">
    <property type="term" value="P:terpenoid biosynthetic process"/>
    <property type="evidence" value="ECO:0007669"/>
    <property type="project" value="UniProtKB-ARBA"/>
</dbReference>
<dbReference type="OrthoDB" id="9805316at2"/>
<evidence type="ECO:0000256" key="1">
    <source>
        <dbReference type="ARBA" id="ARBA00001946"/>
    </source>
</evidence>
<dbReference type="GO" id="GO:0004337">
    <property type="term" value="F:(2E,6E)-farnesyl diphosphate synthase activity"/>
    <property type="evidence" value="ECO:0007669"/>
    <property type="project" value="UniProtKB-EC"/>
</dbReference>